<reference evidence="2 3" key="1">
    <citation type="submission" date="2019-02" db="EMBL/GenBank/DDBJ databases">
        <title>Novel Pseudomonas phage from tap water.</title>
        <authorList>
            <person name="Petrzik K."/>
            <person name="Koloniuk I."/>
            <person name="Lukavsky J."/>
        </authorList>
    </citation>
    <scope>NUCLEOTIDE SEQUENCE [LARGE SCALE GENOMIC DNA]</scope>
</reference>
<sequence length="171" mass="19327">MKGVLMSEPINALPIPQQCDACCSLNIKFLLNEPVSANVYFCDGCGASAGCHRGTNKPLGQMGDRATRQLRKKAHDEFDKLWRSGLMRRSKAYNWLALQLGIEPDNCHMSQLSKDQLKDVITLSADYLTNNHAALARRKAKQDAKQEKRNKRNAAAERRTSNDARQRTRKR</sequence>
<organism evidence="2 3">
    <name type="scientific">Pseudomonas phage KP1</name>
    <dbReference type="NCBI Taxonomy" id="2562463"/>
    <lineage>
        <taxon>Viruses</taxon>
        <taxon>Duplodnaviria</taxon>
        <taxon>Heunggongvirae</taxon>
        <taxon>Uroviricota</taxon>
        <taxon>Caudoviricetes</taxon>
        <taxon>Jondennisvirinae</taxon>
        <taxon>Kipunavirus</taxon>
        <taxon>Kipunavirus KP1</taxon>
    </lineage>
</organism>
<dbReference type="EMBL" id="MK574078">
    <property type="protein sequence ID" value="QBZ71738.1"/>
    <property type="molecule type" value="Genomic_DNA"/>
</dbReference>
<feature type="region of interest" description="Disordered" evidence="1">
    <location>
        <begin position="137"/>
        <end position="171"/>
    </location>
</feature>
<proteinExistence type="predicted"/>
<feature type="compositionally biased region" description="Basic and acidic residues" evidence="1">
    <location>
        <begin position="154"/>
        <end position="171"/>
    </location>
</feature>
<evidence type="ECO:0000313" key="3">
    <source>
        <dbReference type="Proteomes" id="UP000503152"/>
    </source>
</evidence>
<keyword evidence="3" id="KW-1185">Reference proteome</keyword>
<dbReference type="GeneID" id="77608980"/>
<accession>A0A6G5QAH7</accession>
<protein>
    <submittedName>
        <fullName evidence="2">Uncharacterized protein</fullName>
    </submittedName>
</protein>
<dbReference type="Pfam" id="PF11672">
    <property type="entry name" value="DUF3268"/>
    <property type="match status" value="1"/>
</dbReference>
<name>A0A6G5QAH7_9CAUD</name>
<dbReference type="InterPro" id="IPR021686">
    <property type="entry name" value="DUF3268"/>
</dbReference>
<evidence type="ECO:0000256" key="1">
    <source>
        <dbReference type="SAM" id="MobiDB-lite"/>
    </source>
</evidence>
<evidence type="ECO:0000313" key="2">
    <source>
        <dbReference type="EMBL" id="QBZ71738.1"/>
    </source>
</evidence>
<dbReference type="KEGG" id="vg:77608980"/>
<dbReference type="RefSeq" id="YP_010597326.1">
    <property type="nucleotide sequence ID" value="NC_069740.1"/>
</dbReference>
<dbReference type="Proteomes" id="UP000503152">
    <property type="component" value="Segment"/>
</dbReference>